<gene>
    <name evidence="7" type="ORF">A2866_05285</name>
</gene>
<dbReference type="Gene3D" id="3.30.230.10">
    <property type="match status" value="1"/>
</dbReference>
<dbReference type="PROSITE" id="PS00360">
    <property type="entry name" value="RIBOSOMAL_S9"/>
    <property type="match status" value="1"/>
</dbReference>
<dbReference type="PANTHER" id="PTHR21569:SF1">
    <property type="entry name" value="SMALL RIBOSOMAL SUBUNIT PROTEIN US9M"/>
    <property type="match status" value="1"/>
</dbReference>
<evidence type="ECO:0000256" key="6">
    <source>
        <dbReference type="SAM" id="MobiDB-lite"/>
    </source>
</evidence>
<organism evidence="7 8">
    <name type="scientific">Candidatus Roizmanbacteria bacterium RIFCSPHIGHO2_01_FULL_39_8</name>
    <dbReference type="NCBI Taxonomy" id="1802033"/>
    <lineage>
        <taxon>Bacteria</taxon>
        <taxon>Candidatus Roizmaniibacteriota</taxon>
    </lineage>
</organism>
<evidence type="ECO:0000313" key="7">
    <source>
        <dbReference type="EMBL" id="OGK22300.1"/>
    </source>
</evidence>
<evidence type="ECO:0000313" key="8">
    <source>
        <dbReference type="Proteomes" id="UP000177026"/>
    </source>
</evidence>
<feature type="compositionally biased region" description="Basic residues" evidence="6">
    <location>
        <begin position="131"/>
        <end position="151"/>
    </location>
</feature>
<protein>
    <recommendedName>
        <fullName evidence="5">30S ribosomal protein S9</fullName>
    </recommendedName>
</protein>
<keyword evidence="3 4" id="KW-0687">Ribonucleoprotein</keyword>
<keyword evidence="2 4" id="KW-0689">Ribosomal protein</keyword>
<dbReference type="GO" id="GO:0006412">
    <property type="term" value="P:translation"/>
    <property type="evidence" value="ECO:0007669"/>
    <property type="project" value="InterPro"/>
</dbReference>
<dbReference type="PANTHER" id="PTHR21569">
    <property type="entry name" value="RIBOSOMAL PROTEIN S9"/>
    <property type="match status" value="1"/>
</dbReference>
<proteinExistence type="inferred from homology"/>
<evidence type="ECO:0000256" key="5">
    <source>
        <dbReference type="RuleBase" id="RU003816"/>
    </source>
</evidence>
<dbReference type="SUPFAM" id="SSF54211">
    <property type="entry name" value="Ribosomal protein S5 domain 2-like"/>
    <property type="match status" value="1"/>
</dbReference>
<dbReference type="AlphaFoldDB" id="A0A1F7GTE4"/>
<reference evidence="7 8" key="1">
    <citation type="journal article" date="2016" name="Nat. Commun.">
        <title>Thousands of microbial genomes shed light on interconnected biogeochemical processes in an aquifer system.</title>
        <authorList>
            <person name="Anantharaman K."/>
            <person name="Brown C.T."/>
            <person name="Hug L.A."/>
            <person name="Sharon I."/>
            <person name="Castelle C.J."/>
            <person name="Probst A.J."/>
            <person name="Thomas B.C."/>
            <person name="Singh A."/>
            <person name="Wilkins M.J."/>
            <person name="Karaoz U."/>
            <person name="Brodie E.L."/>
            <person name="Williams K.H."/>
            <person name="Hubbard S.S."/>
            <person name="Banfield J.F."/>
        </authorList>
    </citation>
    <scope>NUCLEOTIDE SEQUENCE [LARGE SCALE GENOMIC DNA]</scope>
</reference>
<feature type="region of interest" description="Disordered" evidence="6">
    <location>
        <begin position="129"/>
        <end position="151"/>
    </location>
</feature>
<comment type="caution">
    <text evidence="7">The sequence shown here is derived from an EMBL/GenBank/DDBJ whole genome shotgun (WGS) entry which is preliminary data.</text>
</comment>
<dbReference type="GO" id="GO:0003735">
    <property type="term" value="F:structural constituent of ribosome"/>
    <property type="evidence" value="ECO:0007669"/>
    <property type="project" value="InterPro"/>
</dbReference>
<dbReference type="InterPro" id="IPR020568">
    <property type="entry name" value="Ribosomal_Su5_D2-typ_SF"/>
</dbReference>
<evidence type="ECO:0000256" key="2">
    <source>
        <dbReference type="ARBA" id="ARBA00022980"/>
    </source>
</evidence>
<dbReference type="InterPro" id="IPR020574">
    <property type="entry name" value="Ribosomal_uS9_CS"/>
</dbReference>
<dbReference type="Pfam" id="PF00380">
    <property type="entry name" value="Ribosomal_S9"/>
    <property type="match status" value="1"/>
</dbReference>
<dbReference type="EMBL" id="MFZI01000001">
    <property type="protein sequence ID" value="OGK22300.1"/>
    <property type="molecule type" value="Genomic_DNA"/>
</dbReference>
<evidence type="ECO:0000256" key="1">
    <source>
        <dbReference type="ARBA" id="ARBA00005251"/>
    </source>
</evidence>
<dbReference type="GO" id="GO:0022627">
    <property type="term" value="C:cytosolic small ribosomal subunit"/>
    <property type="evidence" value="ECO:0007669"/>
    <property type="project" value="TreeGrafter"/>
</dbReference>
<evidence type="ECO:0000256" key="3">
    <source>
        <dbReference type="ARBA" id="ARBA00023274"/>
    </source>
</evidence>
<dbReference type="GO" id="GO:0003723">
    <property type="term" value="F:RNA binding"/>
    <property type="evidence" value="ECO:0007669"/>
    <property type="project" value="TreeGrafter"/>
</dbReference>
<dbReference type="InterPro" id="IPR000754">
    <property type="entry name" value="Ribosomal_uS9"/>
</dbReference>
<dbReference type="Proteomes" id="UP000177026">
    <property type="component" value="Unassembled WGS sequence"/>
</dbReference>
<comment type="similarity">
    <text evidence="1 4">Belongs to the universal ribosomal protein uS9 family.</text>
</comment>
<name>A0A1F7GTE4_9BACT</name>
<evidence type="ECO:0000256" key="4">
    <source>
        <dbReference type="RuleBase" id="RU003815"/>
    </source>
</evidence>
<dbReference type="InterPro" id="IPR014721">
    <property type="entry name" value="Ribsml_uS5_D2-typ_fold_subgr"/>
</dbReference>
<sequence length="151" mass="17057">MARKTKGLQYYEAVGRRKAAVARVRLYITTKEKMATVDGVKIKSGEIYVNKKPINIFFPSSAERNKYLMPLKSTANLERFGISIFLNGGGKSGQIDAIILGISRALELSNKEQYRPILKKQGFLKRDARIRERRKVGTGGKARRAKQSPKR</sequence>
<accession>A0A1F7GTE4</accession>